<accession>A0A6A4HEG8</accession>
<keyword evidence="2" id="KW-1185">Reference proteome</keyword>
<protein>
    <recommendedName>
        <fullName evidence="3">SWIM-type domain-containing protein</fullName>
    </recommendedName>
</protein>
<evidence type="ECO:0008006" key="3">
    <source>
        <dbReference type="Google" id="ProtNLM"/>
    </source>
</evidence>
<dbReference type="EMBL" id="ML769528">
    <property type="protein sequence ID" value="KAE9395627.1"/>
    <property type="molecule type" value="Genomic_DNA"/>
</dbReference>
<evidence type="ECO:0000313" key="2">
    <source>
        <dbReference type="Proteomes" id="UP000799118"/>
    </source>
</evidence>
<dbReference type="OrthoDB" id="3261031at2759"/>
<name>A0A6A4HEG8_9AGAR</name>
<proteinExistence type="predicted"/>
<organism evidence="1 2">
    <name type="scientific">Gymnopus androsaceus JB14</name>
    <dbReference type="NCBI Taxonomy" id="1447944"/>
    <lineage>
        <taxon>Eukaryota</taxon>
        <taxon>Fungi</taxon>
        <taxon>Dikarya</taxon>
        <taxon>Basidiomycota</taxon>
        <taxon>Agaricomycotina</taxon>
        <taxon>Agaricomycetes</taxon>
        <taxon>Agaricomycetidae</taxon>
        <taxon>Agaricales</taxon>
        <taxon>Marasmiineae</taxon>
        <taxon>Omphalotaceae</taxon>
        <taxon>Gymnopus</taxon>
    </lineage>
</organism>
<sequence length="192" mass="22247">MVHVNICSHGSLFRISLVDLTHNLKGIGGPKMTLFQVFNSLNERTSAQSAQDTRRVLDVTCNTIHIEICYREMQESMFYTTTPLQRLQGVRDWSLTNNFTNDKAYVSTQWIIRLVLKQGLHIRHILRVKRLNLAATHYVIVLLNGRVIRDCSMGLNLGIPCRHYFQTFQKVEGLTFSIGMIRPRYVCSRFCR</sequence>
<dbReference type="AlphaFoldDB" id="A0A6A4HEG8"/>
<dbReference type="Proteomes" id="UP000799118">
    <property type="component" value="Unassembled WGS sequence"/>
</dbReference>
<reference evidence="1" key="1">
    <citation type="journal article" date="2019" name="Environ. Microbiol.">
        <title>Fungal ecological strategies reflected in gene transcription - a case study of two litter decomposers.</title>
        <authorList>
            <person name="Barbi F."/>
            <person name="Kohler A."/>
            <person name="Barry K."/>
            <person name="Baskaran P."/>
            <person name="Daum C."/>
            <person name="Fauchery L."/>
            <person name="Ihrmark K."/>
            <person name="Kuo A."/>
            <person name="LaButti K."/>
            <person name="Lipzen A."/>
            <person name="Morin E."/>
            <person name="Grigoriev I.V."/>
            <person name="Henrissat B."/>
            <person name="Lindahl B."/>
            <person name="Martin F."/>
        </authorList>
    </citation>
    <scope>NUCLEOTIDE SEQUENCE</scope>
    <source>
        <strain evidence="1">JB14</strain>
    </source>
</reference>
<gene>
    <name evidence="1" type="ORF">BT96DRAFT_826003</name>
</gene>
<evidence type="ECO:0000313" key="1">
    <source>
        <dbReference type="EMBL" id="KAE9395627.1"/>
    </source>
</evidence>